<dbReference type="Pfam" id="PF10143">
    <property type="entry name" value="PhosphMutase"/>
    <property type="match status" value="1"/>
</dbReference>
<dbReference type="NCBIfam" id="TIGR00306">
    <property type="entry name" value="apgM"/>
    <property type="match status" value="1"/>
</dbReference>
<evidence type="ECO:0000256" key="3">
    <source>
        <dbReference type="ARBA" id="ARBA00004921"/>
    </source>
</evidence>
<evidence type="ECO:0000313" key="7">
    <source>
        <dbReference type="EMBL" id="PUA33454.1"/>
    </source>
</evidence>
<dbReference type="PIRSF" id="PIRSF006392">
    <property type="entry name" value="IPGAM_arch"/>
    <property type="match status" value="1"/>
</dbReference>
<evidence type="ECO:0000256" key="5">
    <source>
        <dbReference type="ARBA" id="ARBA00023152"/>
    </source>
</evidence>
<sequence length="425" mass="46674">MKAIYLVLDGVADRLEDQQTSLKIARKPFLDLISRAGICGVVYTVGKGIAPESDAAVMSILGYDPHKHYTGRGPVEAVGAGLEFTEGREVAFRANFATVDPNTMKLVDRRVGRSLTTEEALELAKALDGLELKRYGGYVRFKATVAHRAVVVLGSREYALSDNVDNTDPAYRKVGSISVAEKVFNPYVKRSEPLDNSLESRITAELVNEFTVEAVKVLENHPINREREARGLLKANVVLVRDAGSRLPKLKPIKEVYGLEFGSVAEMPVEKGIAKILGMRSIEIPPPTEDKESDYRIRLEATLKLLNEVDVVYVHLKGPDEPGHDGDLRGKVKAIEDIDKFFVRELLASVDLSNIALIVTADHATPPSVKAHTDDPVPIVLTGLNVTPDKVVKLTEEECYAKGSLGVIEHGWEVLHRMLSLIKAV</sequence>
<dbReference type="GO" id="GO:0006096">
    <property type="term" value="P:glycolytic process"/>
    <property type="evidence" value="ECO:0007669"/>
    <property type="project" value="UniProtKB-KW"/>
</dbReference>
<evidence type="ECO:0000259" key="6">
    <source>
        <dbReference type="Pfam" id="PF01676"/>
    </source>
</evidence>
<evidence type="ECO:0000313" key="8">
    <source>
        <dbReference type="Proteomes" id="UP000244093"/>
    </source>
</evidence>
<evidence type="ECO:0000256" key="2">
    <source>
        <dbReference type="ARBA" id="ARBA00002315"/>
    </source>
</evidence>
<dbReference type="Pfam" id="PF01676">
    <property type="entry name" value="Metalloenzyme"/>
    <property type="match status" value="1"/>
</dbReference>
<dbReference type="PANTHER" id="PTHR31209:SF0">
    <property type="entry name" value="METALLOENZYME DOMAIN-CONTAINING PROTEIN"/>
    <property type="match status" value="1"/>
</dbReference>
<dbReference type="PANTHER" id="PTHR31209">
    <property type="entry name" value="COFACTOR-INDEPENDENT PHOSPHOGLYCERATE MUTASE"/>
    <property type="match status" value="1"/>
</dbReference>
<comment type="similarity">
    <text evidence="4">Belongs to the BPG-independent phosphoglycerate mutase family. A-PGAM subfamily.</text>
</comment>
<accession>A0A2R7Y7E3</accession>
<dbReference type="AlphaFoldDB" id="A0A2R7Y7E3"/>
<gene>
    <name evidence="7" type="ORF">B7O98_03295</name>
</gene>
<dbReference type="InterPro" id="IPR017850">
    <property type="entry name" value="Alkaline_phosphatase_core_sf"/>
</dbReference>
<evidence type="ECO:0000256" key="4">
    <source>
        <dbReference type="ARBA" id="ARBA00005524"/>
    </source>
</evidence>
<evidence type="ECO:0000256" key="1">
    <source>
        <dbReference type="ARBA" id="ARBA00000370"/>
    </source>
</evidence>
<protein>
    <submittedName>
        <fullName evidence="7">Phosphonopyruvate decarboxylase</fullName>
    </submittedName>
</protein>
<proteinExistence type="inferred from homology"/>
<comment type="pathway">
    <text evidence="3">Carbohydrate degradation.</text>
</comment>
<organism evidence="7 8">
    <name type="scientific">Zestosphaera tikiterensis</name>
    <dbReference type="NCBI Taxonomy" id="1973259"/>
    <lineage>
        <taxon>Archaea</taxon>
        <taxon>Thermoproteota</taxon>
        <taxon>Thermoprotei</taxon>
        <taxon>Desulfurococcales</taxon>
        <taxon>Desulfurococcaceae</taxon>
        <taxon>Zestosphaera</taxon>
    </lineage>
</organism>
<keyword evidence="7" id="KW-0670">Pyruvate</keyword>
<dbReference type="CDD" id="cd16011">
    <property type="entry name" value="iPGM_like"/>
    <property type="match status" value="1"/>
</dbReference>
<dbReference type="GO" id="GO:0004619">
    <property type="term" value="F:phosphoglycerate mutase activity"/>
    <property type="evidence" value="ECO:0007669"/>
    <property type="project" value="UniProtKB-EC"/>
</dbReference>
<comment type="caution">
    <text evidence="7">The sequence shown here is derived from an EMBL/GenBank/DDBJ whole genome shotgun (WGS) entry which is preliminary data.</text>
</comment>
<name>A0A2R7Y7E3_9CREN</name>
<dbReference type="Proteomes" id="UP000244093">
    <property type="component" value="Unassembled WGS sequence"/>
</dbReference>
<dbReference type="GO" id="GO:0046872">
    <property type="term" value="F:metal ion binding"/>
    <property type="evidence" value="ECO:0007669"/>
    <property type="project" value="InterPro"/>
</dbReference>
<dbReference type="Gene3D" id="3.30.70.2130">
    <property type="entry name" value="Metalloenzyme domain"/>
    <property type="match status" value="1"/>
</dbReference>
<keyword evidence="5" id="KW-0324">Glycolysis</keyword>
<dbReference type="Gene3D" id="3.40.720.10">
    <property type="entry name" value="Alkaline Phosphatase, subunit A"/>
    <property type="match status" value="1"/>
</dbReference>
<reference evidence="7 8" key="1">
    <citation type="journal article" date="2018" name="Syst. Appl. Microbiol.">
        <title>A new symbiotic nanoarchaeote (Candidatus Nanoclepta minutus) and its host (Zestosphaera tikiterensis gen. nov., sp. nov.) from a New Zealand hot spring.</title>
        <authorList>
            <person name="St John E."/>
            <person name="Liu Y."/>
            <person name="Podar M."/>
            <person name="Stott M.B."/>
            <person name="Meneghin J."/>
            <person name="Chen Z."/>
            <person name="Lagutin K."/>
            <person name="Mitchell K."/>
            <person name="Reysenbach A.L."/>
        </authorList>
    </citation>
    <scope>NUCLEOTIDE SEQUENCE [LARGE SCALE GENOMIC DNA]</scope>
    <source>
        <strain evidence="7">NZ3</strain>
    </source>
</reference>
<comment type="function">
    <text evidence="2">Catalyzes the interconversion of 2-phosphoglycerate and 3-phosphoglycerate.</text>
</comment>
<feature type="domain" description="Metalloenzyme" evidence="6">
    <location>
        <begin position="1"/>
        <end position="409"/>
    </location>
</feature>
<dbReference type="InterPro" id="IPR006124">
    <property type="entry name" value="Metalloenzyme"/>
</dbReference>
<dbReference type="SUPFAM" id="SSF53649">
    <property type="entry name" value="Alkaline phosphatase-like"/>
    <property type="match status" value="1"/>
</dbReference>
<dbReference type="InterPro" id="IPR042253">
    <property type="entry name" value="Pglycerate_mutase_ApgM_sf"/>
</dbReference>
<dbReference type="EMBL" id="NBVN01000002">
    <property type="protein sequence ID" value="PUA33454.1"/>
    <property type="molecule type" value="Genomic_DNA"/>
</dbReference>
<dbReference type="InterPro" id="IPR004456">
    <property type="entry name" value="Pglycerate_mutase_ApgM"/>
</dbReference>
<comment type="catalytic activity">
    <reaction evidence="1">
        <text>(2R)-2-phosphoglycerate = (2R)-3-phosphoglycerate</text>
        <dbReference type="Rhea" id="RHEA:15901"/>
        <dbReference type="ChEBI" id="CHEBI:58272"/>
        <dbReference type="ChEBI" id="CHEBI:58289"/>
        <dbReference type="EC" id="5.4.2.12"/>
    </reaction>
</comment>